<dbReference type="AlphaFoldDB" id="T0ZXK2"/>
<dbReference type="Gene3D" id="2.120.10.30">
    <property type="entry name" value="TolB, C-terminal domain"/>
    <property type="match status" value="1"/>
</dbReference>
<feature type="non-terminal residue" evidence="1">
    <location>
        <position position="169"/>
    </location>
</feature>
<comment type="caution">
    <text evidence="1">The sequence shown here is derived from an EMBL/GenBank/DDBJ whole genome shotgun (WGS) entry which is preliminary data.</text>
</comment>
<gene>
    <name evidence="1" type="ORF">B1B_11708</name>
</gene>
<proteinExistence type="predicted"/>
<evidence type="ECO:0000313" key="1">
    <source>
        <dbReference type="EMBL" id="EQD49298.1"/>
    </source>
</evidence>
<dbReference type="InterPro" id="IPR011042">
    <property type="entry name" value="6-blade_b-propeller_TolB-like"/>
</dbReference>
<name>T0ZXK2_9ZZZZ</name>
<organism evidence="1">
    <name type="scientific">mine drainage metagenome</name>
    <dbReference type="NCBI Taxonomy" id="410659"/>
    <lineage>
        <taxon>unclassified sequences</taxon>
        <taxon>metagenomes</taxon>
        <taxon>ecological metagenomes</taxon>
    </lineage>
</organism>
<reference evidence="1" key="1">
    <citation type="submission" date="2013-08" db="EMBL/GenBank/DDBJ databases">
        <authorList>
            <person name="Mendez C."/>
            <person name="Richter M."/>
            <person name="Ferrer M."/>
            <person name="Sanchez J."/>
        </authorList>
    </citation>
    <scope>NUCLEOTIDE SEQUENCE</scope>
</reference>
<dbReference type="SUPFAM" id="SSF69304">
    <property type="entry name" value="Tricorn protease N-terminal domain"/>
    <property type="match status" value="1"/>
</dbReference>
<dbReference type="EMBL" id="AUZY01007636">
    <property type="protein sequence ID" value="EQD49298.1"/>
    <property type="molecule type" value="Genomic_DNA"/>
</dbReference>
<accession>T0ZXK2</accession>
<protein>
    <submittedName>
        <fullName evidence="1">Peptidase S9 prolyl oligopeptidase active site domain protein</fullName>
    </submittedName>
</protein>
<reference evidence="1" key="2">
    <citation type="journal article" date="2014" name="ISME J.">
        <title>Microbial stratification in low pH oxic and suboxic macroscopic growths along an acid mine drainage.</title>
        <authorList>
            <person name="Mendez-Garcia C."/>
            <person name="Mesa V."/>
            <person name="Sprenger R.R."/>
            <person name="Richter M."/>
            <person name="Diez M.S."/>
            <person name="Solano J."/>
            <person name="Bargiela R."/>
            <person name="Golyshina O.V."/>
            <person name="Manteca A."/>
            <person name="Ramos J.L."/>
            <person name="Gallego J.R."/>
            <person name="Llorente I."/>
            <person name="Martins Dos Santos V.A."/>
            <person name="Jensen O.N."/>
            <person name="Pelaez A.I."/>
            <person name="Sanchez J."/>
            <person name="Ferrer M."/>
        </authorList>
    </citation>
    <scope>NUCLEOTIDE SEQUENCE</scope>
</reference>
<sequence>MRRLLIPAARVRGARFAPGGAAIDYVSDQGGQYERLLQLDEASGRVRALSARAPWSVEQFAASPNGHYIAYTLDDDGHSVLHVLNRQLRLDVAMPWLHDGVIGNLQFDSGHRLGFTFQSGWQPPEAYVYDLRGGLVRRWTRGTADTRATAAPAAGRLIHYPTWDRVDGH</sequence>